<dbReference type="GO" id="GO:0005829">
    <property type="term" value="C:cytosol"/>
    <property type="evidence" value="ECO:0007669"/>
    <property type="project" value="TreeGrafter"/>
</dbReference>
<dbReference type="PRINTS" id="PR00421">
    <property type="entry name" value="THIOREDOXIN"/>
</dbReference>
<gene>
    <name evidence="11" type="primary">trxA</name>
    <name evidence="11" type="ORF">F8O02_01295</name>
</gene>
<keyword evidence="5 9" id="KW-0676">Redox-active center</keyword>
<dbReference type="Proteomes" id="UP000481339">
    <property type="component" value="Unassembled WGS sequence"/>
</dbReference>
<feature type="site" description="Contributes to redox potential value" evidence="8">
    <location>
        <position position="33"/>
    </location>
</feature>
<evidence type="ECO:0000256" key="7">
    <source>
        <dbReference type="PIRNR" id="PIRNR000077"/>
    </source>
</evidence>
<evidence type="ECO:0000256" key="6">
    <source>
        <dbReference type="NCBIfam" id="TIGR01068"/>
    </source>
</evidence>
<dbReference type="Gene3D" id="3.40.30.10">
    <property type="entry name" value="Glutaredoxin"/>
    <property type="match status" value="1"/>
</dbReference>
<comment type="caution">
    <text evidence="11">The sequence shown here is derived from an EMBL/GenBank/DDBJ whole genome shotgun (WGS) entry which is preliminary data.</text>
</comment>
<dbReference type="InterPro" id="IPR017937">
    <property type="entry name" value="Thioredoxin_CS"/>
</dbReference>
<dbReference type="AlphaFoldDB" id="A0A7C8BP73"/>
<reference evidence="11 12" key="1">
    <citation type="submission" date="2019-09" db="EMBL/GenBank/DDBJ databases">
        <title>Phylogeny of genus Pseudoclavibacter and closely related genus.</title>
        <authorList>
            <person name="Li Y."/>
        </authorList>
    </citation>
    <scope>NUCLEOTIDE SEQUENCE [LARGE SCALE GENOMIC DNA]</scope>
    <source>
        <strain evidence="11 12">JCM 16921</strain>
    </source>
</reference>
<dbReference type="InterPro" id="IPR005746">
    <property type="entry name" value="Thioredoxin"/>
</dbReference>
<dbReference type="SUPFAM" id="SSF52833">
    <property type="entry name" value="Thioredoxin-like"/>
    <property type="match status" value="1"/>
</dbReference>
<feature type="site" description="Deprotonates C-terminal active site Cys" evidence="8">
    <location>
        <position position="25"/>
    </location>
</feature>
<keyword evidence="3" id="KW-0249">Electron transport</keyword>
<feature type="active site" description="Nucleophile" evidence="8">
    <location>
        <position position="31"/>
    </location>
</feature>
<evidence type="ECO:0000256" key="4">
    <source>
        <dbReference type="ARBA" id="ARBA00023157"/>
    </source>
</evidence>
<dbReference type="OrthoDB" id="9790390at2"/>
<dbReference type="InterPro" id="IPR013766">
    <property type="entry name" value="Thioredoxin_domain"/>
</dbReference>
<feature type="site" description="Contributes to redox potential value" evidence="8">
    <location>
        <position position="32"/>
    </location>
</feature>
<dbReference type="GO" id="GO:0015035">
    <property type="term" value="F:protein-disulfide reductase activity"/>
    <property type="evidence" value="ECO:0007669"/>
    <property type="project" value="UniProtKB-UniRule"/>
</dbReference>
<dbReference type="GO" id="GO:0045454">
    <property type="term" value="P:cell redox homeostasis"/>
    <property type="evidence" value="ECO:0007669"/>
    <property type="project" value="TreeGrafter"/>
</dbReference>
<dbReference type="NCBIfam" id="TIGR01068">
    <property type="entry name" value="thioredoxin"/>
    <property type="match status" value="1"/>
</dbReference>
<evidence type="ECO:0000256" key="5">
    <source>
        <dbReference type="ARBA" id="ARBA00023284"/>
    </source>
</evidence>
<protein>
    <recommendedName>
        <fullName evidence="6 7">Thioredoxin</fullName>
    </recommendedName>
</protein>
<keyword evidence="2" id="KW-0813">Transport</keyword>
<comment type="similarity">
    <text evidence="1 7">Belongs to the thioredoxin family.</text>
</comment>
<dbReference type="PIRSF" id="PIRSF000077">
    <property type="entry name" value="Thioredoxin"/>
    <property type="match status" value="1"/>
</dbReference>
<dbReference type="CDD" id="cd02947">
    <property type="entry name" value="TRX_family"/>
    <property type="match status" value="1"/>
</dbReference>
<keyword evidence="12" id="KW-1185">Reference proteome</keyword>
<proteinExistence type="inferred from homology"/>
<dbReference type="InterPro" id="IPR036249">
    <property type="entry name" value="Thioredoxin-like_sf"/>
</dbReference>
<feature type="active site" description="Nucleophile" evidence="8">
    <location>
        <position position="34"/>
    </location>
</feature>
<dbReference type="PROSITE" id="PS51352">
    <property type="entry name" value="THIOREDOXIN_2"/>
    <property type="match status" value="1"/>
</dbReference>
<dbReference type="PANTHER" id="PTHR45663">
    <property type="entry name" value="GEO12009P1"/>
    <property type="match status" value="1"/>
</dbReference>
<name>A0A7C8BP73_9MICO</name>
<dbReference type="RefSeq" id="WP_158035369.1">
    <property type="nucleotide sequence ID" value="NZ_BAAAZV010000006.1"/>
</dbReference>
<evidence type="ECO:0000259" key="10">
    <source>
        <dbReference type="PROSITE" id="PS51352"/>
    </source>
</evidence>
<evidence type="ECO:0000313" key="12">
    <source>
        <dbReference type="Proteomes" id="UP000481339"/>
    </source>
</evidence>
<evidence type="ECO:0000313" key="11">
    <source>
        <dbReference type="EMBL" id="KAB1633591.1"/>
    </source>
</evidence>
<feature type="disulfide bond" description="Redox-active" evidence="9">
    <location>
        <begin position="31"/>
        <end position="34"/>
    </location>
</feature>
<evidence type="ECO:0000256" key="2">
    <source>
        <dbReference type="ARBA" id="ARBA00022448"/>
    </source>
</evidence>
<evidence type="ECO:0000256" key="8">
    <source>
        <dbReference type="PIRSR" id="PIRSR000077-1"/>
    </source>
</evidence>
<evidence type="ECO:0000256" key="9">
    <source>
        <dbReference type="PIRSR" id="PIRSR000077-4"/>
    </source>
</evidence>
<accession>A0A7C8BP73</accession>
<dbReference type="PROSITE" id="PS00194">
    <property type="entry name" value="THIOREDOXIN_1"/>
    <property type="match status" value="1"/>
</dbReference>
<organism evidence="11 12">
    <name type="scientific">Pseudoclavibacter caeni</name>
    <dbReference type="NCBI Taxonomy" id="908846"/>
    <lineage>
        <taxon>Bacteria</taxon>
        <taxon>Bacillati</taxon>
        <taxon>Actinomycetota</taxon>
        <taxon>Actinomycetes</taxon>
        <taxon>Micrococcales</taxon>
        <taxon>Microbacteriaceae</taxon>
        <taxon>Pseudoclavibacter</taxon>
    </lineage>
</organism>
<dbReference type="Pfam" id="PF00085">
    <property type="entry name" value="Thioredoxin"/>
    <property type="match status" value="1"/>
</dbReference>
<evidence type="ECO:0000256" key="1">
    <source>
        <dbReference type="ARBA" id="ARBA00008987"/>
    </source>
</evidence>
<sequence>MTVINVNESNFTQFVIDSPVPVLVDFWAEWCGPCRMMGPVLEEYAAEHEGDIVIAKLNVDQNPALAGQYRITSIPAMKLFKGGEVVKEVIGARPKAQLERDLAGFVG</sequence>
<dbReference type="EMBL" id="WBKA01000001">
    <property type="protein sequence ID" value="KAB1633591.1"/>
    <property type="molecule type" value="Genomic_DNA"/>
</dbReference>
<feature type="domain" description="Thioredoxin" evidence="10">
    <location>
        <begin position="1"/>
        <end position="107"/>
    </location>
</feature>
<dbReference type="PANTHER" id="PTHR45663:SF11">
    <property type="entry name" value="GEO12009P1"/>
    <property type="match status" value="1"/>
</dbReference>
<keyword evidence="4 9" id="KW-1015">Disulfide bond</keyword>
<dbReference type="FunFam" id="3.40.30.10:FF:000001">
    <property type="entry name" value="Thioredoxin"/>
    <property type="match status" value="1"/>
</dbReference>
<evidence type="ECO:0000256" key="3">
    <source>
        <dbReference type="ARBA" id="ARBA00022982"/>
    </source>
</evidence>